<dbReference type="Pfam" id="PF00106">
    <property type="entry name" value="adh_short"/>
    <property type="match status" value="1"/>
</dbReference>
<feature type="transmembrane region" description="Helical" evidence="8">
    <location>
        <begin position="137"/>
        <end position="158"/>
    </location>
</feature>
<dbReference type="Pfam" id="PF07690">
    <property type="entry name" value="MFS_1"/>
    <property type="match status" value="1"/>
</dbReference>
<feature type="region of interest" description="Disordered" evidence="7">
    <location>
        <begin position="1"/>
        <end position="34"/>
    </location>
</feature>
<sequence length="857" mass="92927">MTDKSSSTLSPQSSRKEAALQKTAPDTPRPRDQIPDWKWKGSLGVVMLTTVINGYDVSNVANIQPRLYEAFGNIELLPWIGLSFSLAVFALLSFSRKILYCFDMQWIYIVSIVVFMAGAAVAGAAHNLSSVIVGRTIMGVGGSVIYQSNLTFVAVFATPAETPRLFGLLGALWAVGLVIGGPIGSALATNSSTTWRWAFYMNLPWAGLGLIITFICMPSKYLGPDIPVWSRLARIDPIGISMNMAAPVLFALALEFSGPVWAWGSAASIAVWVVFGVVMIGWIVQQYCCIGTTPDQRAIPVHLLSRLDLLPLWIASGCAGASYAVTLYYTPLFFAFARGHSALQQTVRLLPFVLVFIAVVMLVGALLPVFGRYNIIYIIAGTVTIAGGAAMAATLSPNVPESQVLGLEALIGVGLGCSYQHGVGVSNVINKDLRDKVDSVVLFNLSQMGGITIILSVAGSIFQNVGFNLLTDAVGSNGYSEEDLREALAGVSSAVWESEDPAVLARGVEAVADVLAREFYLVVAGGALCLACGLAMSITQNVMAFLYQMLGSKVWPPRDTKPDLTGRTLLITGANSGLGYESVIKFVRGSAKRIIIGVRSVEKGEEAKRAILAQTHPNNVTIDVWHLNMLDYTTIEAFASRINREVDRLDYVVLNAGISPRAYKKSAYGFESGLQVNLLSTTLLALLLLPKILASKIDDFTPVIELVGSGTHQRMPELLPDTDNPEKDILDVYNSEASFKTFGFIQQYSLTKLFLMYVQWHLVKLANDQAGSPRVYVVVVGPGPTQSALARDFQDQSFGVRVAVNTMNLMMKTAEQGARTYLSGLMLGEEGHGQFWQWDSINRSVYIQGMDWKTLDR</sequence>
<dbReference type="GO" id="GO:0022857">
    <property type="term" value="F:transmembrane transporter activity"/>
    <property type="evidence" value="ECO:0007669"/>
    <property type="project" value="InterPro"/>
</dbReference>
<feature type="transmembrane region" description="Helical" evidence="8">
    <location>
        <begin position="349"/>
        <end position="369"/>
    </location>
</feature>
<keyword evidence="3" id="KW-0813">Transport</keyword>
<keyword evidence="10" id="KW-1185">Reference proteome</keyword>
<evidence type="ECO:0000256" key="5">
    <source>
        <dbReference type="ARBA" id="ARBA00022989"/>
    </source>
</evidence>
<dbReference type="PROSITE" id="PS50850">
    <property type="entry name" value="MFS"/>
    <property type="match status" value="1"/>
</dbReference>
<feature type="compositionally biased region" description="Polar residues" evidence="7">
    <location>
        <begin position="1"/>
        <end position="13"/>
    </location>
</feature>
<feature type="transmembrane region" description="Helical" evidence="8">
    <location>
        <begin position="441"/>
        <end position="462"/>
    </location>
</feature>
<evidence type="ECO:0000256" key="7">
    <source>
        <dbReference type="SAM" id="MobiDB-lite"/>
    </source>
</evidence>
<dbReference type="SUPFAM" id="SSF51735">
    <property type="entry name" value="NAD(P)-binding Rossmann-fold domains"/>
    <property type="match status" value="1"/>
</dbReference>
<gene>
    <name evidence="9" type="ORF">BDV37DRAFT_291749</name>
</gene>
<dbReference type="OrthoDB" id="10021397at2759"/>
<feature type="transmembrane region" description="Helical" evidence="8">
    <location>
        <begin position="165"/>
        <end position="183"/>
    </location>
</feature>
<feature type="transmembrane region" description="Helical" evidence="8">
    <location>
        <begin position="269"/>
        <end position="288"/>
    </location>
</feature>
<reference evidence="9 10" key="1">
    <citation type="submission" date="2019-04" db="EMBL/GenBank/DDBJ databases">
        <authorList>
            <consortium name="DOE Joint Genome Institute"/>
            <person name="Mondo S."/>
            <person name="Kjaerbolling I."/>
            <person name="Vesth T."/>
            <person name="Frisvad J.C."/>
            <person name="Nybo J.L."/>
            <person name="Theobald S."/>
            <person name="Kildgaard S."/>
            <person name="Isbrandt T."/>
            <person name="Kuo A."/>
            <person name="Sato A."/>
            <person name="Lyhne E.K."/>
            <person name="Kogle M.E."/>
            <person name="Wiebenga A."/>
            <person name="Kun R.S."/>
            <person name="Lubbers R.J."/>
            <person name="Makela M.R."/>
            <person name="Barry K."/>
            <person name="Chovatia M."/>
            <person name="Clum A."/>
            <person name="Daum C."/>
            <person name="Haridas S."/>
            <person name="He G."/>
            <person name="LaButti K."/>
            <person name="Lipzen A."/>
            <person name="Riley R."/>
            <person name="Salamov A."/>
            <person name="Simmons B.A."/>
            <person name="Magnuson J.K."/>
            <person name="Henrissat B."/>
            <person name="Mortensen U.H."/>
            <person name="Larsen T.O."/>
            <person name="Devries R.P."/>
            <person name="Grigoriev I.V."/>
            <person name="Machida M."/>
            <person name="Baker S.E."/>
            <person name="Andersen M.R."/>
            <person name="Cantor M.N."/>
            <person name="Hua S.X."/>
        </authorList>
    </citation>
    <scope>NUCLEOTIDE SEQUENCE [LARGE SCALE GENOMIC DNA]</scope>
    <source>
        <strain evidence="9 10">CBS 119388</strain>
    </source>
</reference>
<dbReference type="PANTHER" id="PTHR23501">
    <property type="entry name" value="MAJOR FACILITATOR SUPERFAMILY"/>
    <property type="match status" value="1"/>
</dbReference>
<name>A0A5N7CU54_9EURO</name>
<dbReference type="GO" id="GO:0005886">
    <property type="term" value="C:plasma membrane"/>
    <property type="evidence" value="ECO:0007669"/>
    <property type="project" value="TreeGrafter"/>
</dbReference>
<evidence type="ECO:0000256" key="3">
    <source>
        <dbReference type="ARBA" id="ARBA00022448"/>
    </source>
</evidence>
<dbReference type="Gene3D" id="1.20.1250.20">
    <property type="entry name" value="MFS general substrate transporter like domains"/>
    <property type="match status" value="1"/>
</dbReference>
<feature type="transmembrane region" description="Helical" evidence="8">
    <location>
        <begin position="519"/>
        <end position="539"/>
    </location>
</feature>
<dbReference type="AlphaFoldDB" id="A0A5N7CU54"/>
<dbReference type="EMBL" id="ML736884">
    <property type="protein sequence ID" value="KAE8397661.1"/>
    <property type="molecule type" value="Genomic_DNA"/>
</dbReference>
<evidence type="ECO:0000313" key="10">
    <source>
        <dbReference type="Proteomes" id="UP000325579"/>
    </source>
</evidence>
<accession>A0A5N7CU54</accession>
<evidence type="ECO:0000256" key="1">
    <source>
        <dbReference type="ARBA" id="ARBA00004141"/>
    </source>
</evidence>
<comment type="subcellular location">
    <subcellularLocation>
        <location evidence="1">Membrane</location>
        <topology evidence="1">Multi-pass membrane protein</topology>
    </subcellularLocation>
</comment>
<dbReference type="InterPro" id="IPR036291">
    <property type="entry name" value="NAD(P)-bd_dom_sf"/>
</dbReference>
<dbReference type="InterPro" id="IPR011701">
    <property type="entry name" value="MFS"/>
</dbReference>
<feature type="transmembrane region" description="Helical" evidence="8">
    <location>
        <begin position="106"/>
        <end position="125"/>
    </location>
</feature>
<feature type="transmembrane region" description="Helical" evidence="8">
    <location>
        <begin position="376"/>
        <end position="397"/>
    </location>
</feature>
<dbReference type="PANTHER" id="PTHR23501:SF12">
    <property type="entry name" value="MAJOR FACILITATOR SUPERFAMILY (MFS) PROFILE DOMAIN-CONTAINING PROTEIN-RELATED"/>
    <property type="match status" value="1"/>
</dbReference>
<dbReference type="RefSeq" id="XP_031934980.1">
    <property type="nucleotide sequence ID" value="XM_032089021.1"/>
</dbReference>
<protein>
    <submittedName>
        <fullName evidence="9">Major facilitator superfamily domain-containing protein</fullName>
    </submittedName>
</protein>
<accession>A0A5N6HNM2</accession>
<evidence type="ECO:0000256" key="6">
    <source>
        <dbReference type="ARBA" id="ARBA00023136"/>
    </source>
</evidence>
<evidence type="ECO:0000256" key="8">
    <source>
        <dbReference type="SAM" id="Phobius"/>
    </source>
</evidence>
<keyword evidence="6 8" id="KW-0472">Membrane</keyword>
<dbReference type="InterPro" id="IPR036259">
    <property type="entry name" value="MFS_trans_sf"/>
</dbReference>
<feature type="transmembrane region" description="Helical" evidence="8">
    <location>
        <begin position="309"/>
        <end position="329"/>
    </location>
</feature>
<evidence type="ECO:0000256" key="2">
    <source>
        <dbReference type="ARBA" id="ARBA00007520"/>
    </source>
</evidence>
<dbReference type="Proteomes" id="UP000325579">
    <property type="component" value="Unassembled WGS sequence"/>
</dbReference>
<feature type="transmembrane region" description="Helical" evidence="8">
    <location>
        <begin position="76"/>
        <end position="94"/>
    </location>
</feature>
<comment type="similarity">
    <text evidence="2">Belongs to the major facilitator superfamily. TCR/Tet family.</text>
</comment>
<organism evidence="9 10">
    <name type="scientific">Aspergillus pseudonomiae</name>
    <dbReference type="NCBI Taxonomy" id="1506151"/>
    <lineage>
        <taxon>Eukaryota</taxon>
        <taxon>Fungi</taxon>
        <taxon>Dikarya</taxon>
        <taxon>Ascomycota</taxon>
        <taxon>Pezizomycotina</taxon>
        <taxon>Eurotiomycetes</taxon>
        <taxon>Eurotiomycetidae</taxon>
        <taxon>Eurotiales</taxon>
        <taxon>Aspergillaceae</taxon>
        <taxon>Aspergillus</taxon>
        <taxon>Aspergillus subgen. Circumdati</taxon>
    </lineage>
</organism>
<dbReference type="GeneID" id="43673712"/>
<dbReference type="InterPro" id="IPR020846">
    <property type="entry name" value="MFS_dom"/>
</dbReference>
<dbReference type="Gene3D" id="3.40.50.720">
    <property type="entry name" value="NAD(P)-binding Rossmann-like Domain"/>
    <property type="match status" value="1"/>
</dbReference>
<keyword evidence="4 8" id="KW-0812">Transmembrane</keyword>
<evidence type="ECO:0000256" key="4">
    <source>
        <dbReference type="ARBA" id="ARBA00022692"/>
    </source>
</evidence>
<evidence type="ECO:0000313" key="9">
    <source>
        <dbReference type="EMBL" id="KAE8397661.1"/>
    </source>
</evidence>
<dbReference type="InterPro" id="IPR002347">
    <property type="entry name" value="SDR_fam"/>
</dbReference>
<dbReference type="PRINTS" id="PR00081">
    <property type="entry name" value="GDHRDH"/>
</dbReference>
<dbReference type="SUPFAM" id="SSF103473">
    <property type="entry name" value="MFS general substrate transporter"/>
    <property type="match status" value="1"/>
</dbReference>
<keyword evidence="5 8" id="KW-1133">Transmembrane helix</keyword>
<feature type="transmembrane region" description="Helical" evidence="8">
    <location>
        <begin position="203"/>
        <end position="223"/>
    </location>
</feature>
<proteinExistence type="inferred from homology"/>